<dbReference type="EMBL" id="LN907858">
    <property type="protein sequence ID" value="CUU39657.1"/>
    <property type="molecule type" value="Genomic_DNA"/>
</dbReference>
<reference evidence="5" key="3">
    <citation type="submission" date="2015-11" db="EMBL/GenBank/DDBJ databases">
        <authorList>
            <person name="Anvar S.Y."/>
        </authorList>
    </citation>
    <scope>NUCLEOTIDE SEQUENCE [LARGE SCALE GENOMIC DNA]</scope>
</reference>
<keyword evidence="1" id="KW-0812">Transmembrane</keyword>
<reference evidence="2" key="2">
    <citation type="submission" date="2015-11" db="EMBL/GenBank/DDBJ databases">
        <authorList>
            <person name="Zhang Y."/>
            <person name="Guo Z."/>
        </authorList>
    </citation>
    <scope>NUCLEOTIDE SEQUENCE</scope>
    <source>
        <strain evidence="2">1</strain>
    </source>
</reference>
<dbReference type="Proteomes" id="UP000029925">
    <property type="component" value="Unassembled WGS sequence"/>
</dbReference>
<dbReference type="Proteomes" id="UP000064525">
    <property type="component" value="Chromosome I"/>
</dbReference>
<dbReference type="RefSeq" id="WP_034327080.1">
    <property type="nucleotide sequence ID" value="NZ_CAOMJD010000006.1"/>
</dbReference>
<evidence type="ECO:0000313" key="5">
    <source>
        <dbReference type="Proteomes" id="UP000064525"/>
    </source>
</evidence>
<dbReference type="STRING" id="76936.BN2458_PEG0771"/>
<evidence type="ECO:0000313" key="4">
    <source>
        <dbReference type="Proteomes" id="UP000029925"/>
    </source>
</evidence>
<reference evidence="3 4" key="1">
    <citation type="journal article" date="2014" name="Genome Announc.">
        <title>Draft genome sequences of eight enterohepatic helicobacter species isolated from both laboratory and wild rodents.</title>
        <authorList>
            <person name="Sheh A."/>
            <person name="Shen Z."/>
            <person name="Fox J.G."/>
        </authorList>
    </citation>
    <scope>NUCLEOTIDE SEQUENCE [LARGE SCALE GENOMIC DNA]</scope>
    <source>
        <strain evidence="3 4">MIT 98-6810</strain>
    </source>
</reference>
<dbReference type="EMBL" id="JRPF02000005">
    <property type="protein sequence ID" value="TLD78424.1"/>
    <property type="molecule type" value="Genomic_DNA"/>
</dbReference>
<evidence type="ECO:0000256" key="1">
    <source>
        <dbReference type="SAM" id="Phobius"/>
    </source>
</evidence>
<feature type="transmembrane region" description="Helical" evidence="1">
    <location>
        <begin position="108"/>
        <end position="129"/>
    </location>
</feature>
<organism evidence="2 5">
    <name type="scientific">Helicobacter typhlonius</name>
    <dbReference type="NCBI Taxonomy" id="76936"/>
    <lineage>
        <taxon>Bacteria</taxon>
        <taxon>Pseudomonadati</taxon>
        <taxon>Campylobacterota</taxon>
        <taxon>Epsilonproteobacteria</taxon>
        <taxon>Campylobacterales</taxon>
        <taxon>Helicobacteraceae</taxon>
        <taxon>Helicobacter</taxon>
    </lineage>
</organism>
<gene>
    <name evidence="2" type="ORF">BN2458_PEG0771</name>
    <name evidence="3" type="ORF">LS75_005365</name>
</gene>
<proteinExistence type="predicted"/>
<feature type="transmembrane region" description="Helical" evidence="1">
    <location>
        <begin position="41"/>
        <end position="62"/>
    </location>
</feature>
<name>A0A099UAZ3_9HELI</name>
<dbReference type="OrthoDB" id="9890114at2"/>
<sequence>MRRGIVFVCIALFWISSLGILFAAAIDSSKGFLYWFLKDFLFQFLSLVGFLGVFSLFLARFYRNIHIEYFMFCFFGLSCWFFLGITSQMLGFDKAHPKAEVRTFDWLVFHYCINAIFCSLSVLGIYALFAKYKKIATLCFASAMLHFCLMFFLMYGFINWGEPMEEYKAGKISKNEKYK</sequence>
<evidence type="ECO:0000313" key="2">
    <source>
        <dbReference type="EMBL" id="CUU39657.1"/>
    </source>
</evidence>
<dbReference type="AlphaFoldDB" id="A0A099UAZ3"/>
<keyword evidence="1" id="KW-0472">Membrane</keyword>
<accession>A0A099UAZ3</accession>
<keyword evidence="1" id="KW-1133">Transmembrane helix</keyword>
<feature type="transmembrane region" description="Helical" evidence="1">
    <location>
        <begin position="69"/>
        <end position="88"/>
    </location>
</feature>
<protein>
    <submittedName>
        <fullName evidence="2">Predicted membrane-associated</fullName>
    </submittedName>
</protein>
<keyword evidence="4" id="KW-1185">Reference proteome</keyword>
<dbReference type="GeneID" id="78151031"/>
<dbReference type="KEGG" id="hty:BN2458_PEG0771"/>
<evidence type="ECO:0000313" key="3">
    <source>
        <dbReference type="EMBL" id="TLD78424.1"/>
    </source>
</evidence>
<feature type="transmembrane region" description="Helical" evidence="1">
    <location>
        <begin position="136"/>
        <end position="158"/>
    </location>
</feature>
<dbReference type="PATRIC" id="fig|76936.10.peg.755"/>